<feature type="transmembrane region" description="Helical" evidence="10">
    <location>
        <begin position="287"/>
        <end position="312"/>
    </location>
</feature>
<keyword evidence="6 8" id="KW-0807">Transducer</keyword>
<evidence type="ECO:0000256" key="5">
    <source>
        <dbReference type="ARBA" id="ARBA00023136"/>
    </source>
</evidence>
<sequence>MLYSLKFRLVVIPLLIVFVGVTVIAGATLFIVRNQIFTDMEREGFNRSEDFIERLEGSMMSIETIDQLLEEQIINTAAVVQREVDTITSERLMELAEDLDVHRIHYWDTEIYEVAHSATDGFEGLEVPDGHILHDFIESDDDILIEDIRESTEVAGDFFKFGYLRLDNNNIVQVGINANIIHALLEDAEYQTLVNDLANDDEIEYAIFYDQNMEAIAHSNDDFIGTDMSDDQRISNAILEHERSSQETLYTDDDIPVFDIVSPVEIDGEVLGAVNIGYSMDRVNETIFTMVTTIIGISIAVFLILGATFFLITSRSVKTLSKIKSFVEQLGRGNFKTSIDEELLKDKSEFGEIAEALNQTHKNNKDMIQDITNRSKSLADSSNNLEKISENSSRSSSEISGAVEQIATGATGQAEETQTGAVNVQELGETMDVNREKMEDLNTFIDKITALKDTGVKTVNTLVEDAENSDNATKNLSTLITKTNDSASTITDAIENIGSIAQQTNLLALNASIEAARAGEAGKGFAVVADEIRKLAEQSNSFSEEITNVISNLKEETDMGVNTVRELEETMKNQTESVKSTYSQFDSIATSLEEMEQVIQYVNDSSDEMNKKRKEIINVIDNLAAISEENAASTEEVSASMESQSQAIEEILKASESLSKLADEMKKKVEQFEV</sequence>
<dbReference type="EMBL" id="CP158367">
    <property type="protein sequence ID" value="XBX76354.1"/>
    <property type="molecule type" value="Genomic_DNA"/>
</dbReference>
<dbReference type="Pfam" id="PF17203">
    <property type="entry name" value="sCache_3_2"/>
    <property type="match status" value="1"/>
</dbReference>
<comment type="subcellular location">
    <subcellularLocation>
        <location evidence="1">Cell membrane</location>
        <topology evidence="1">Multi-pass membrane protein</topology>
    </subcellularLocation>
</comment>
<evidence type="ECO:0000256" key="4">
    <source>
        <dbReference type="ARBA" id="ARBA00022989"/>
    </source>
</evidence>
<organism evidence="13">
    <name type="scientific">Proteinivorax tanatarense</name>
    <dbReference type="NCBI Taxonomy" id="1260629"/>
    <lineage>
        <taxon>Bacteria</taxon>
        <taxon>Bacillati</taxon>
        <taxon>Bacillota</taxon>
        <taxon>Clostridia</taxon>
        <taxon>Eubacteriales</taxon>
        <taxon>Proteinivoracaceae</taxon>
        <taxon>Proteinivorax</taxon>
    </lineage>
</organism>
<feature type="transmembrane region" description="Helical" evidence="10">
    <location>
        <begin position="12"/>
        <end position="32"/>
    </location>
</feature>
<evidence type="ECO:0000256" key="9">
    <source>
        <dbReference type="SAM" id="MobiDB-lite"/>
    </source>
</evidence>
<evidence type="ECO:0000256" key="7">
    <source>
        <dbReference type="ARBA" id="ARBA00029447"/>
    </source>
</evidence>
<dbReference type="Gene3D" id="3.30.450.20">
    <property type="entry name" value="PAS domain"/>
    <property type="match status" value="1"/>
</dbReference>
<proteinExistence type="inferred from homology"/>
<protein>
    <submittedName>
        <fullName evidence="13">Methyl-accepting chemotaxis protein</fullName>
    </submittedName>
</protein>
<comment type="similarity">
    <text evidence="7">Belongs to the methyl-accepting chemotaxis (MCP) protein family.</text>
</comment>
<feature type="compositionally biased region" description="Low complexity" evidence="9">
    <location>
        <begin position="390"/>
        <end position="399"/>
    </location>
</feature>
<dbReference type="PANTHER" id="PTHR32089">
    <property type="entry name" value="METHYL-ACCEPTING CHEMOTAXIS PROTEIN MCPB"/>
    <property type="match status" value="1"/>
</dbReference>
<evidence type="ECO:0000313" key="13">
    <source>
        <dbReference type="EMBL" id="XBX76354.1"/>
    </source>
</evidence>
<keyword evidence="4 10" id="KW-1133">Transmembrane helix</keyword>
<dbReference type="InterPro" id="IPR033463">
    <property type="entry name" value="sCache_3"/>
</dbReference>
<dbReference type="SMART" id="SM00283">
    <property type="entry name" value="MA"/>
    <property type="match status" value="1"/>
</dbReference>
<name>A0AAU7VQK4_9FIRM</name>
<dbReference type="GO" id="GO:0005886">
    <property type="term" value="C:plasma membrane"/>
    <property type="evidence" value="ECO:0007669"/>
    <property type="project" value="UniProtKB-SubCell"/>
</dbReference>
<dbReference type="PROSITE" id="PS50885">
    <property type="entry name" value="HAMP"/>
    <property type="match status" value="1"/>
</dbReference>
<dbReference type="Gene3D" id="1.10.287.950">
    <property type="entry name" value="Methyl-accepting chemotaxis protein"/>
    <property type="match status" value="1"/>
</dbReference>
<dbReference type="Gene3D" id="6.10.340.10">
    <property type="match status" value="1"/>
</dbReference>
<dbReference type="SUPFAM" id="SSF103190">
    <property type="entry name" value="Sensory domain-like"/>
    <property type="match status" value="1"/>
</dbReference>
<dbReference type="InterPro" id="IPR004089">
    <property type="entry name" value="MCPsignal_dom"/>
</dbReference>
<feature type="domain" description="HAMP" evidence="12">
    <location>
        <begin position="314"/>
        <end position="369"/>
    </location>
</feature>
<reference evidence="13" key="1">
    <citation type="journal article" date="2013" name="Extremophiles">
        <title>Proteinivorax tanatarense gen. nov., sp. nov., an anaerobic, haloalkaliphilic, proteolytic bacterium isolated from a decaying algal bloom, and proposal of Proteinivoraceae fam. nov.</title>
        <authorList>
            <person name="Kevbrin V."/>
            <person name="Boltyanskaya Y."/>
            <person name="Zhilina T."/>
            <person name="Kolganova T."/>
            <person name="Lavrentjeva E."/>
            <person name="Kuznetsov B."/>
        </authorList>
    </citation>
    <scope>NUCLEOTIDE SEQUENCE</scope>
    <source>
        <strain evidence="13">Z-910T</strain>
    </source>
</reference>
<evidence type="ECO:0000256" key="8">
    <source>
        <dbReference type="PROSITE-ProRule" id="PRU00284"/>
    </source>
</evidence>
<gene>
    <name evidence="13" type="ORF">PRVXT_000437</name>
</gene>
<dbReference type="RefSeq" id="WP_350345089.1">
    <property type="nucleotide sequence ID" value="NZ_CP158367.1"/>
</dbReference>
<evidence type="ECO:0000259" key="11">
    <source>
        <dbReference type="PROSITE" id="PS50111"/>
    </source>
</evidence>
<evidence type="ECO:0000256" key="3">
    <source>
        <dbReference type="ARBA" id="ARBA00022692"/>
    </source>
</evidence>
<dbReference type="PANTHER" id="PTHR32089:SF112">
    <property type="entry name" value="LYSOZYME-LIKE PROTEIN-RELATED"/>
    <property type="match status" value="1"/>
</dbReference>
<keyword evidence="2" id="KW-1003">Cell membrane</keyword>
<dbReference type="PROSITE" id="PS50111">
    <property type="entry name" value="CHEMOTAXIS_TRANSDUC_2"/>
    <property type="match status" value="1"/>
</dbReference>
<evidence type="ECO:0000259" key="12">
    <source>
        <dbReference type="PROSITE" id="PS50885"/>
    </source>
</evidence>
<dbReference type="GO" id="GO:0007165">
    <property type="term" value="P:signal transduction"/>
    <property type="evidence" value="ECO:0007669"/>
    <property type="project" value="UniProtKB-KW"/>
</dbReference>
<dbReference type="AlphaFoldDB" id="A0AAU7VQK4"/>
<feature type="region of interest" description="Disordered" evidence="9">
    <location>
        <begin position="378"/>
        <end position="399"/>
    </location>
</feature>
<keyword evidence="3 10" id="KW-0812">Transmembrane</keyword>
<evidence type="ECO:0000256" key="6">
    <source>
        <dbReference type="ARBA" id="ARBA00023224"/>
    </source>
</evidence>
<dbReference type="InterPro" id="IPR029151">
    <property type="entry name" value="Sensor-like_sf"/>
</dbReference>
<keyword evidence="5 10" id="KW-0472">Membrane</keyword>
<feature type="domain" description="Methyl-accepting transducer" evidence="11">
    <location>
        <begin position="388"/>
        <end position="645"/>
    </location>
</feature>
<accession>A0AAU7VQK4</accession>
<evidence type="ECO:0000256" key="2">
    <source>
        <dbReference type="ARBA" id="ARBA00022475"/>
    </source>
</evidence>
<dbReference type="Pfam" id="PF00015">
    <property type="entry name" value="MCPsignal"/>
    <property type="match status" value="1"/>
</dbReference>
<evidence type="ECO:0000256" key="10">
    <source>
        <dbReference type="SAM" id="Phobius"/>
    </source>
</evidence>
<reference evidence="13" key="2">
    <citation type="submission" date="2024-06" db="EMBL/GenBank/DDBJ databases">
        <authorList>
            <person name="Petrova K.O."/>
            <person name="Toshchakov S.V."/>
            <person name="Boltjanskaja Y.V."/>
            <person name="Kevbrin V."/>
        </authorList>
    </citation>
    <scope>NUCLEOTIDE SEQUENCE</scope>
    <source>
        <strain evidence="13">Z-910T</strain>
    </source>
</reference>
<evidence type="ECO:0000256" key="1">
    <source>
        <dbReference type="ARBA" id="ARBA00004651"/>
    </source>
</evidence>
<dbReference type="SUPFAM" id="SSF58104">
    <property type="entry name" value="Methyl-accepting chemotaxis protein (MCP) signaling domain"/>
    <property type="match status" value="1"/>
</dbReference>
<dbReference type="InterPro" id="IPR003660">
    <property type="entry name" value="HAMP_dom"/>
</dbReference>